<dbReference type="Proteomes" id="UP000262583">
    <property type="component" value="Chromosome"/>
</dbReference>
<gene>
    <name evidence="4" type="ORF">BRCON_1011</name>
</gene>
<name>A0A2Z4Y4I4_SUMC1</name>
<comment type="similarity">
    <text evidence="1 2">Belongs to the small heat shock protein (HSP20) family.</text>
</comment>
<dbReference type="InterPro" id="IPR008978">
    <property type="entry name" value="HSP20-like_chaperone"/>
</dbReference>
<dbReference type="SUPFAM" id="SSF49764">
    <property type="entry name" value="HSP20-like chaperones"/>
    <property type="match status" value="1"/>
</dbReference>
<feature type="domain" description="SHSP" evidence="3">
    <location>
        <begin position="37"/>
        <end position="148"/>
    </location>
</feature>
<dbReference type="Gene3D" id="2.60.40.790">
    <property type="match status" value="1"/>
</dbReference>
<dbReference type="PANTHER" id="PTHR11527">
    <property type="entry name" value="HEAT-SHOCK PROTEIN 20 FAMILY MEMBER"/>
    <property type="match status" value="1"/>
</dbReference>
<accession>A0A2Z4Y4I4</accession>
<dbReference type="Pfam" id="PF00011">
    <property type="entry name" value="HSP20"/>
    <property type="match status" value="1"/>
</dbReference>
<evidence type="ECO:0000256" key="2">
    <source>
        <dbReference type="RuleBase" id="RU003616"/>
    </source>
</evidence>
<evidence type="ECO:0000256" key="1">
    <source>
        <dbReference type="PROSITE-ProRule" id="PRU00285"/>
    </source>
</evidence>
<dbReference type="CDD" id="cd06464">
    <property type="entry name" value="ACD_sHsps-like"/>
    <property type="match status" value="1"/>
</dbReference>
<dbReference type="InterPro" id="IPR002068">
    <property type="entry name" value="A-crystallin/Hsp20_dom"/>
</dbReference>
<evidence type="ECO:0000313" key="4">
    <source>
        <dbReference type="EMBL" id="AXA35788.1"/>
    </source>
</evidence>
<protein>
    <submittedName>
        <fullName evidence="4">Heat shock protein, Hsp20 family</fullName>
    </submittedName>
</protein>
<dbReference type="InterPro" id="IPR031107">
    <property type="entry name" value="Small_HSP"/>
</dbReference>
<dbReference type="KEGG" id="schv:BRCON_1011"/>
<keyword evidence="4" id="KW-0346">Stress response</keyword>
<evidence type="ECO:0000313" key="5">
    <source>
        <dbReference type="Proteomes" id="UP000262583"/>
    </source>
</evidence>
<organism evidence="4 5">
    <name type="scientific">Sumerlaea chitinivorans</name>
    <dbReference type="NCBI Taxonomy" id="2250252"/>
    <lineage>
        <taxon>Bacteria</taxon>
        <taxon>Candidatus Sumerlaeota</taxon>
        <taxon>Candidatus Sumerlaeia</taxon>
        <taxon>Candidatus Sumerlaeales</taxon>
        <taxon>Candidatus Sumerlaeaceae</taxon>
        <taxon>Candidatus Sumerlaea</taxon>
    </lineage>
</organism>
<proteinExistence type="inferred from homology"/>
<reference evidence="4 5" key="1">
    <citation type="submission" date="2018-05" db="EMBL/GenBank/DDBJ databases">
        <title>A metagenomic window into the 2 km-deep terrestrial subsurface aquifer revealed taxonomically and functionally diverse microbial community comprising novel uncultured bacterial lineages.</title>
        <authorList>
            <person name="Kadnikov V.V."/>
            <person name="Mardanov A.V."/>
            <person name="Beletsky A.V."/>
            <person name="Banks D."/>
            <person name="Pimenov N.V."/>
            <person name="Frank Y.A."/>
            <person name="Karnachuk O.V."/>
            <person name="Ravin N.V."/>
        </authorList>
    </citation>
    <scope>NUCLEOTIDE SEQUENCE [LARGE SCALE GENOMIC DNA]</scope>
    <source>
        <strain evidence="4">BY</strain>
    </source>
</reference>
<sequence length="148" mass="17425">MRWFLHHQQHAAHGNPIDDEFSRLFHLFFGSHQPKFCPTERAWTPLTDIYETQDAIHVRMELAGVKREDIEITAHGHYVTIRGQRHEVPQCDKEKYHLLEIQYGKFERVIKLPFNLSTTSITAELQNGFLLITIPKPSEPQEIRIEIQ</sequence>
<dbReference type="AlphaFoldDB" id="A0A2Z4Y4I4"/>
<dbReference type="PROSITE" id="PS01031">
    <property type="entry name" value="SHSP"/>
    <property type="match status" value="1"/>
</dbReference>
<dbReference type="EMBL" id="CP030759">
    <property type="protein sequence ID" value="AXA35788.1"/>
    <property type="molecule type" value="Genomic_DNA"/>
</dbReference>
<evidence type="ECO:0000259" key="3">
    <source>
        <dbReference type="PROSITE" id="PS01031"/>
    </source>
</evidence>